<feature type="transmembrane region" description="Helical" evidence="1">
    <location>
        <begin position="6"/>
        <end position="26"/>
    </location>
</feature>
<evidence type="ECO:0000313" key="2">
    <source>
        <dbReference type="EMBL" id="CAL1366817.1"/>
    </source>
</evidence>
<keyword evidence="3" id="KW-1185">Reference proteome</keyword>
<dbReference type="Proteomes" id="UP001497516">
    <property type="component" value="Chromosome 2"/>
</dbReference>
<gene>
    <name evidence="2" type="ORF">LTRI10_LOCUS10815</name>
</gene>
<evidence type="ECO:0000256" key="1">
    <source>
        <dbReference type="SAM" id="Phobius"/>
    </source>
</evidence>
<proteinExistence type="predicted"/>
<keyword evidence="1" id="KW-1133">Transmembrane helix</keyword>
<sequence>MVKEKVIVGALIVVVVLLAIGFLPVAGGEMTKVTKEQAIAAMANTCMPVCMRERGATVPVCRETCEQASIVVLRNPSVRLALKMQAKLY</sequence>
<accession>A0AAV2D5Y5</accession>
<keyword evidence="1" id="KW-0472">Membrane</keyword>
<reference evidence="2 3" key="1">
    <citation type="submission" date="2024-04" db="EMBL/GenBank/DDBJ databases">
        <authorList>
            <person name="Fracassetti M."/>
        </authorList>
    </citation>
    <scope>NUCLEOTIDE SEQUENCE [LARGE SCALE GENOMIC DNA]</scope>
</reference>
<keyword evidence="1" id="KW-0812">Transmembrane</keyword>
<name>A0AAV2D5Y5_9ROSI</name>
<organism evidence="2 3">
    <name type="scientific">Linum trigynum</name>
    <dbReference type="NCBI Taxonomy" id="586398"/>
    <lineage>
        <taxon>Eukaryota</taxon>
        <taxon>Viridiplantae</taxon>
        <taxon>Streptophyta</taxon>
        <taxon>Embryophyta</taxon>
        <taxon>Tracheophyta</taxon>
        <taxon>Spermatophyta</taxon>
        <taxon>Magnoliopsida</taxon>
        <taxon>eudicotyledons</taxon>
        <taxon>Gunneridae</taxon>
        <taxon>Pentapetalae</taxon>
        <taxon>rosids</taxon>
        <taxon>fabids</taxon>
        <taxon>Malpighiales</taxon>
        <taxon>Linaceae</taxon>
        <taxon>Linum</taxon>
    </lineage>
</organism>
<evidence type="ECO:0000313" key="3">
    <source>
        <dbReference type="Proteomes" id="UP001497516"/>
    </source>
</evidence>
<dbReference type="AlphaFoldDB" id="A0AAV2D5Y5"/>
<dbReference type="EMBL" id="OZ034815">
    <property type="protein sequence ID" value="CAL1366817.1"/>
    <property type="molecule type" value="Genomic_DNA"/>
</dbReference>
<protein>
    <submittedName>
        <fullName evidence="2">Uncharacterized protein</fullName>
    </submittedName>
</protein>